<dbReference type="Proteomes" id="UP000002964">
    <property type="component" value="Unassembled WGS sequence"/>
</dbReference>
<proteinExistence type="predicted"/>
<comment type="cofactor">
    <cofactor evidence="1">
        <name>Mg(2+)</name>
        <dbReference type="ChEBI" id="CHEBI:18420"/>
    </cofactor>
</comment>
<name>H8Z0N6_9GAMM</name>
<keyword evidence="4" id="KW-0472">Membrane</keyword>
<dbReference type="SUPFAM" id="SSF55073">
    <property type="entry name" value="Nucleotide cyclase"/>
    <property type="match status" value="1"/>
</dbReference>
<dbReference type="PROSITE" id="PS50887">
    <property type="entry name" value="GGDEF"/>
    <property type="match status" value="1"/>
</dbReference>
<dbReference type="FunFam" id="3.30.70.270:FF:000001">
    <property type="entry name" value="Diguanylate cyclase domain protein"/>
    <property type="match status" value="1"/>
</dbReference>
<keyword evidence="7" id="KW-1185">Reference proteome</keyword>
<organism evidence="6 7">
    <name type="scientific">Thiorhodovibrio frisius</name>
    <dbReference type="NCBI Taxonomy" id="631362"/>
    <lineage>
        <taxon>Bacteria</taxon>
        <taxon>Pseudomonadati</taxon>
        <taxon>Pseudomonadota</taxon>
        <taxon>Gammaproteobacteria</taxon>
        <taxon>Chromatiales</taxon>
        <taxon>Chromatiaceae</taxon>
        <taxon>Thiorhodovibrio</taxon>
    </lineage>
</organism>
<dbReference type="InterPro" id="IPR029787">
    <property type="entry name" value="Nucleotide_cyclase"/>
</dbReference>
<dbReference type="Pfam" id="PF00990">
    <property type="entry name" value="GGDEF"/>
    <property type="match status" value="1"/>
</dbReference>
<sequence length="478" mass="53224">MNTKQIRIWLTVAFFIATVASVSILELARSYRTAFDVAFTEAELSGYLVSEWISESFSGIDYILKDALYGFDQHNILSASRTADERARINERLVRMAAYREDMIFLGLFDTDCVIQYGSIQEIIGDSSAELQRAYCDAVLEAPIQQMKLSGFFISSTGDMNVSATYPLVVDDNEVAGFSLAALDLSFFQRWLNSLSNPAITISIMDANQILLARKPKSNQVGEQVEDDRLAKFLQTGDDSVLFRRASPVDRIERLWSIRRTRNLPFVVAVGYALDDVLAAWRTKILAYLIGNLLVATISLFLALAYHRNRANAQAMETLAMTDPLTGQMNRRSFTKAVKARLKEVPSKQQGDAALIMIDVDHFKTINDSLGHDAGDSILTQLADELKACFRSSDLICRWGGEEFLAFVADADLETAKTLAARLQARLAKRQFLDGLTVSVSQGIATLEAQDSFELAIKRADDRLYAAKASGRNCFRFA</sequence>
<dbReference type="SMART" id="SM00267">
    <property type="entry name" value="GGDEF"/>
    <property type="match status" value="1"/>
</dbReference>
<dbReference type="PANTHER" id="PTHR45138">
    <property type="entry name" value="REGULATORY COMPONENTS OF SENSORY TRANSDUCTION SYSTEM"/>
    <property type="match status" value="1"/>
</dbReference>
<accession>H8Z0N6</accession>
<dbReference type="InterPro" id="IPR000160">
    <property type="entry name" value="GGDEF_dom"/>
</dbReference>
<evidence type="ECO:0000313" key="7">
    <source>
        <dbReference type="Proteomes" id="UP000002964"/>
    </source>
</evidence>
<feature type="transmembrane region" description="Helical" evidence="4">
    <location>
        <begin position="264"/>
        <end position="281"/>
    </location>
</feature>
<keyword evidence="4" id="KW-1133">Transmembrane helix</keyword>
<evidence type="ECO:0000259" key="5">
    <source>
        <dbReference type="PROSITE" id="PS50887"/>
    </source>
</evidence>
<keyword evidence="4" id="KW-0812">Transmembrane</keyword>
<reference evidence="6 7" key="2">
    <citation type="submission" date="2011-11" db="EMBL/GenBank/DDBJ databases">
        <authorList>
            <consortium name="US DOE Joint Genome Institute"/>
            <person name="Lucas S."/>
            <person name="Han J."/>
            <person name="Lapidus A."/>
            <person name="Cheng J.-F."/>
            <person name="Goodwin L."/>
            <person name="Pitluck S."/>
            <person name="Peters L."/>
            <person name="Ovchinnikova G."/>
            <person name="Zhang X."/>
            <person name="Detter J.C."/>
            <person name="Han C."/>
            <person name="Tapia R."/>
            <person name="Land M."/>
            <person name="Hauser L."/>
            <person name="Kyrpides N."/>
            <person name="Ivanova N."/>
            <person name="Pagani I."/>
            <person name="Vogl K."/>
            <person name="Liu Z."/>
            <person name="Overmann J."/>
            <person name="Frigaard N.-U."/>
            <person name="Bryant D."/>
            <person name="Woyke T."/>
        </authorList>
    </citation>
    <scope>NUCLEOTIDE SEQUENCE [LARGE SCALE GENOMIC DNA]</scope>
    <source>
        <strain evidence="6 7">970</strain>
    </source>
</reference>
<dbReference type="EC" id="2.7.7.65" evidence="2"/>
<dbReference type="Gene3D" id="3.30.450.20">
    <property type="entry name" value="PAS domain"/>
    <property type="match status" value="2"/>
</dbReference>
<comment type="catalytic activity">
    <reaction evidence="3">
        <text>2 GTP = 3',3'-c-di-GMP + 2 diphosphate</text>
        <dbReference type="Rhea" id="RHEA:24898"/>
        <dbReference type="ChEBI" id="CHEBI:33019"/>
        <dbReference type="ChEBI" id="CHEBI:37565"/>
        <dbReference type="ChEBI" id="CHEBI:58805"/>
        <dbReference type="EC" id="2.7.7.65"/>
    </reaction>
</comment>
<dbReference type="CDD" id="cd12915">
    <property type="entry name" value="PDC2_DGC_like"/>
    <property type="match status" value="1"/>
</dbReference>
<dbReference type="GO" id="GO:0052621">
    <property type="term" value="F:diguanylate cyclase activity"/>
    <property type="evidence" value="ECO:0007669"/>
    <property type="project" value="UniProtKB-EC"/>
</dbReference>
<evidence type="ECO:0000313" key="6">
    <source>
        <dbReference type="EMBL" id="EIC22377.1"/>
    </source>
</evidence>
<gene>
    <name evidence="6" type="ORF">Thi970DRAFT_02635</name>
</gene>
<feature type="transmembrane region" description="Helical" evidence="4">
    <location>
        <begin position="6"/>
        <end position="25"/>
    </location>
</feature>
<dbReference type="AlphaFoldDB" id="H8Z0N6"/>
<feature type="transmembrane region" description="Helical" evidence="4">
    <location>
        <begin position="287"/>
        <end position="306"/>
    </location>
</feature>
<dbReference type="InterPro" id="IPR043128">
    <property type="entry name" value="Rev_trsase/Diguanyl_cyclase"/>
</dbReference>
<dbReference type="eggNOG" id="COG3706">
    <property type="taxonomic scope" value="Bacteria"/>
</dbReference>
<dbReference type="EMBL" id="JH603169">
    <property type="protein sequence ID" value="EIC22377.1"/>
    <property type="molecule type" value="Genomic_DNA"/>
</dbReference>
<dbReference type="Gene3D" id="3.30.70.270">
    <property type="match status" value="1"/>
</dbReference>
<dbReference type="PANTHER" id="PTHR45138:SF9">
    <property type="entry name" value="DIGUANYLATE CYCLASE DGCM-RELATED"/>
    <property type="match status" value="1"/>
</dbReference>
<dbReference type="STRING" id="631362.Thi970DRAFT_02635"/>
<dbReference type="NCBIfam" id="TIGR00254">
    <property type="entry name" value="GGDEF"/>
    <property type="match status" value="1"/>
</dbReference>
<dbReference type="OrthoDB" id="9773156at2"/>
<evidence type="ECO:0000256" key="4">
    <source>
        <dbReference type="SAM" id="Phobius"/>
    </source>
</evidence>
<evidence type="ECO:0000256" key="1">
    <source>
        <dbReference type="ARBA" id="ARBA00001946"/>
    </source>
</evidence>
<dbReference type="InterPro" id="IPR050469">
    <property type="entry name" value="Diguanylate_Cyclase"/>
</dbReference>
<dbReference type="HOGENOM" id="CLU_571001_0_0_6"/>
<reference evidence="7" key="1">
    <citation type="submission" date="2011-06" db="EMBL/GenBank/DDBJ databases">
        <authorList>
            <consortium name="US DOE Joint Genome Institute (JGI-PGF)"/>
            <person name="Lucas S."/>
            <person name="Han J."/>
            <person name="Lapidus A."/>
            <person name="Cheng J.-F."/>
            <person name="Goodwin L."/>
            <person name="Pitluck S."/>
            <person name="Peters L."/>
            <person name="Land M.L."/>
            <person name="Hauser L."/>
            <person name="Vogl K."/>
            <person name="Liu Z."/>
            <person name="Overmann J."/>
            <person name="Frigaard N.-U."/>
            <person name="Bryant D.A."/>
            <person name="Woyke T.J."/>
        </authorList>
    </citation>
    <scope>NUCLEOTIDE SEQUENCE [LARGE SCALE GENOMIC DNA]</scope>
    <source>
        <strain evidence="7">970</strain>
    </source>
</reference>
<evidence type="ECO:0000256" key="2">
    <source>
        <dbReference type="ARBA" id="ARBA00012528"/>
    </source>
</evidence>
<feature type="domain" description="GGDEF" evidence="5">
    <location>
        <begin position="351"/>
        <end position="478"/>
    </location>
</feature>
<dbReference type="CDD" id="cd01949">
    <property type="entry name" value="GGDEF"/>
    <property type="match status" value="1"/>
</dbReference>
<protein>
    <recommendedName>
        <fullName evidence="2">diguanylate cyclase</fullName>
        <ecNumber evidence="2">2.7.7.65</ecNumber>
    </recommendedName>
</protein>
<evidence type="ECO:0000256" key="3">
    <source>
        <dbReference type="ARBA" id="ARBA00034247"/>
    </source>
</evidence>